<reference evidence="2" key="1">
    <citation type="submission" date="2016-11" db="EMBL/GenBank/DDBJ databases">
        <authorList>
            <person name="Varghese N."/>
            <person name="Submissions S."/>
        </authorList>
    </citation>
    <scope>NUCLEOTIDE SEQUENCE [LARGE SCALE GENOMIC DNA]</scope>
    <source>
        <strain evidence="2">DSM 22363</strain>
    </source>
</reference>
<dbReference type="AlphaFoldDB" id="A0A1N6FLD7"/>
<protein>
    <recommendedName>
        <fullName evidence="3">Lipoprotein</fullName>
    </recommendedName>
</protein>
<gene>
    <name evidence="1" type="ORF">SAMN02745824_2443</name>
</gene>
<dbReference type="EMBL" id="FSQW01000002">
    <property type="protein sequence ID" value="SIN96082.1"/>
    <property type="molecule type" value="Genomic_DNA"/>
</dbReference>
<sequence length="136" mass="14917">MRIFKPLLLLPALVACDNRPDNDVLADVEQRAASQPADDGRIECAINGDTSFTRGCQTERLSGEEGVTLIIRHPDGGFRRFRVLTDGRGLEAADGSEPARIEIVEDDKIRVSIGSDRYILPARMKPTDDPEIQAGN</sequence>
<name>A0A1N6FLD7_9SPHN</name>
<evidence type="ECO:0000313" key="1">
    <source>
        <dbReference type="EMBL" id="SIN96082.1"/>
    </source>
</evidence>
<evidence type="ECO:0008006" key="3">
    <source>
        <dbReference type="Google" id="ProtNLM"/>
    </source>
</evidence>
<dbReference type="Proteomes" id="UP000185192">
    <property type="component" value="Unassembled WGS sequence"/>
</dbReference>
<proteinExistence type="predicted"/>
<dbReference type="PROSITE" id="PS51257">
    <property type="entry name" value="PROKAR_LIPOPROTEIN"/>
    <property type="match status" value="1"/>
</dbReference>
<keyword evidence="2" id="KW-1185">Reference proteome</keyword>
<dbReference type="RefSeq" id="WP_084192691.1">
    <property type="nucleotide sequence ID" value="NZ_FSQW01000002.1"/>
</dbReference>
<evidence type="ECO:0000313" key="2">
    <source>
        <dbReference type="Proteomes" id="UP000185192"/>
    </source>
</evidence>
<dbReference type="OrthoDB" id="5402191at2"/>
<dbReference type="STRING" id="1123272.SAMN02745824_2443"/>
<accession>A0A1N6FLD7</accession>
<organism evidence="1 2">
    <name type="scientific">Parasphingorhabdus marina DSM 22363</name>
    <dbReference type="NCBI Taxonomy" id="1123272"/>
    <lineage>
        <taxon>Bacteria</taxon>
        <taxon>Pseudomonadati</taxon>
        <taxon>Pseudomonadota</taxon>
        <taxon>Alphaproteobacteria</taxon>
        <taxon>Sphingomonadales</taxon>
        <taxon>Sphingomonadaceae</taxon>
        <taxon>Parasphingorhabdus</taxon>
    </lineage>
</organism>